<reference evidence="2 3" key="1">
    <citation type="submission" date="2019-10" db="EMBL/GenBank/DDBJ databases">
        <title>Assembly and Annotation for the nematode Trichostrongylus colubriformis.</title>
        <authorList>
            <person name="Martin J."/>
        </authorList>
    </citation>
    <scope>NUCLEOTIDE SEQUENCE [LARGE SCALE GENOMIC DNA]</scope>
    <source>
        <strain evidence="2">G859</strain>
        <tissue evidence="2">Whole worm</tissue>
    </source>
</reference>
<organism evidence="2 3">
    <name type="scientific">Trichostrongylus colubriformis</name>
    <name type="common">Black scour worm</name>
    <dbReference type="NCBI Taxonomy" id="6319"/>
    <lineage>
        <taxon>Eukaryota</taxon>
        <taxon>Metazoa</taxon>
        <taxon>Ecdysozoa</taxon>
        <taxon>Nematoda</taxon>
        <taxon>Chromadorea</taxon>
        <taxon>Rhabditida</taxon>
        <taxon>Rhabditina</taxon>
        <taxon>Rhabditomorpha</taxon>
        <taxon>Strongyloidea</taxon>
        <taxon>Trichostrongylidae</taxon>
        <taxon>Trichostrongylus</taxon>
    </lineage>
</organism>
<protein>
    <submittedName>
        <fullName evidence="2">Uncharacterized protein</fullName>
    </submittedName>
</protein>
<evidence type="ECO:0000256" key="1">
    <source>
        <dbReference type="SAM" id="MobiDB-lite"/>
    </source>
</evidence>
<proteinExistence type="predicted"/>
<dbReference type="EMBL" id="WIXE01024694">
    <property type="protein sequence ID" value="KAK5965376.1"/>
    <property type="molecule type" value="Genomic_DNA"/>
</dbReference>
<keyword evidence="3" id="KW-1185">Reference proteome</keyword>
<dbReference type="Proteomes" id="UP001331761">
    <property type="component" value="Unassembled WGS sequence"/>
</dbReference>
<gene>
    <name evidence="2" type="ORF">GCK32_003443</name>
</gene>
<comment type="caution">
    <text evidence="2">The sequence shown here is derived from an EMBL/GenBank/DDBJ whole genome shotgun (WGS) entry which is preliminary data.</text>
</comment>
<evidence type="ECO:0000313" key="3">
    <source>
        <dbReference type="Proteomes" id="UP001331761"/>
    </source>
</evidence>
<feature type="region of interest" description="Disordered" evidence="1">
    <location>
        <begin position="1"/>
        <end position="36"/>
    </location>
</feature>
<sequence>MGKANTSKKKGDGAKVVNLDFDGGATSTSTKRPAPEMYARKSKLPLEVQLMMASGPINNREMVYYPWTEPRHVPREVPAQAATAQEQQMAEKEAAMDRGTALAQEDRMMQAGVAKV</sequence>
<name>A0AAN8EPG5_TRICO</name>
<dbReference type="AlphaFoldDB" id="A0AAN8EPG5"/>
<evidence type="ECO:0000313" key="2">
    <source>
        <dbReference type="EMBL" id="KAK5965376.1"/>
    </source>
</evidence>
<feature type="region of interest" description="Disordered" evidence="1">
    <location>
        <begin position="81"/>
        <end position="100"/>
    </location>
</feature>
<accession>A0AAN8EPG5</accession>